<evidence type="ECO:0000313" key="2">
    <source>
        <dbReference type="EMBL" id="SOQ55608.1"/>
    </source>
</evidence>
<dbReference type="EMBL" id="ODYU01010474">
    <property type="protein sequence ID" value="SOQ55608.1"/>
    <property type="molecule type" value="Genomic_DNA"/>
</dbReference>
<gene>
    <name evidence="2" type="ORF">SFRICE_021709</name>
</gene>
<protein>
    <submittedName>
        <fullName evidence="2">SFRICE_021709</fullName>
    </submittedName>
</protein>
<feature type="region of interest" description="Disordered" evidence="1">
    <location>
        <begin position="107"/>
        <end position="134"/>
    </location>
</feature>
<organism evidence="2">
    <name type="scientific">Spodoptera frugiperda</name>
    <name type="common">Fall armyworm</name>
    <dbReference type="NCBI Taxonomy" id="7108"/>
    <lineage>
        <taxon>Eukaryota</taxon>
        <taxon>Metazoa</taxon>
        <taxon>Ecdysozoa</taxon>
        <taxon>Arthropoda</taxon>
        <taxon>Hexapoda</taxon>
        <taxon>Insecta</taxon>
        <taxon>Pterygota</taxon>
        <taxon>Neoptera</taxon>
        <taxon>Endopterygota</taxon>
        <taxon>Lepidoptera</taxon>
        <taxon>Glossata</taxon>
        <taxon>Ditrysia</taxon>
        <taxon>Noctuoidea</taxon>
        <taxon>Noctuidae</taxon>
        <taxon>Amphipyrinae</taxon>
        <taxon>Spodoptera</taxon>
    </lineage>
</organism>
<reference evidence="2" key="1">
    <citation type="submission" date="2016-07" db="EMBL/GenBank/DDBJ databases">
        <authorList>
            <person name="Bretaudeau A."/>
        </authorList>
    </citation>
    <scope>NUCLEOTIDE SEQUENCE</scope>
    <source>
        <strain evidence="2">Rice</strain>
        <tissue evidence="2">Whole body</tissue>
    </source>
</reference>
<name>A0A2H1WRE2_SPOFR</name>
<accession>A0A2H1WRE2</accession>
<sequence length="205" mass="23391">MMMKDPGFYACDGFLNRLPKKEEVLNSALGMRKATRLVSKIKIMSIMKVTKEEKHTNKRSRHRLRPLAVFQKTIAVSIRFRKFEDCLMLFLHLMDLRLAAISPDETSTKTIDNNPTIDRPDNVQRSTYKKQQLKSEELSRGTMWLICILTGPVLTTAAEGLQPAKADTQKEKSETFTNKILTISTNIVKHFVSDKITTSSDVETQ</sequence>
<proteinExistence type="predicted"/>
<dbReference type="AlphaFoldDB" id="A0A2H1WRE2"/>
<feature type="compositionally biased region" description="Polar residues" evidence="1">
    <location>
        <begin position="107"/>
        <end position="116"/>
    </location>
</feature>
<evidence type="ECO:0000256" key="1">
    <source>
        <dbReference type="SAM" id="MobiDB-lite"/>
    </source>
</evidence>